<reference evidence="3" key="1">
    <citation type="submission" date="2023-06" db="EMBL/GenBank/DDBJ databases">
        <title>Identification of two novel mycobacterium reveal diversities and complexities of Mycobacterium gordonae clade.</title>
        <authorList>
            <person name="Matsumoto Y."/>
            <person name="Nakamura S."/>
            <person name="Motooka D."/>
            <person name="Fukushima K."/>
        </authorList>
    </citation>
    <scope>NUCLEOTIDE SEQUENCE</scope>
    <source>
        <strain evidence="3">TY812</strain>
    </source>
</reference>
<evidence type="ECO:0000256" key="1">
    <source>
        <dbReference type="SAM" id="MobiDB-lite"/>
    </source>
</evidence>
<evidence type="ECO:0000313" key="3">
    <source>
        <dbReference type="EMBL" id="MDP7738212.1"/>
    </source>
</evidence>
<evidence type="ECO:0008006" key="5">
    <source>
        <dbReference type="Google" id="ProtNLM"/>
    </source>
</evidence>
<protein>
    <recommendedName>
        <fullName evidence="5">DUF4190 domain-containing protein</fullName>
    </recommendedName>
</protein>
<dbReference type="EMBL" id="JAUFSA010000001">
    <property type="protein sequence ID" value="MDP7738212.1"/>
    <property type="molecule type" value="Genomic_DNA"/>
</dbReference>
<keyword evidence="2" id="KW-0812">Transmembrane</keyword>
<organism evidence="3 4">
    <name type="scientific">Mycobacterium paragordonae</name>
    <dbReference type="NCBI Taxonomy" id="1389713"/>
    <lineage>
        <taxon>Bacteria</taxon>
        <taxon>Bacillati</taxon>
        <taxon>Actinomycetota</taxon>
        <taxon>Actinomycetes</taxon>
        <taxon>Mycobacteriales</taxon>
        <taxon>Mycobacteriaceae</taxon>
        <taxon>Mycobacterium</taxon>
    </lineage>
</organism>
<dbReference type="Proteomes" id="UP001229081">
    <property type="component" value="Unassembled WGS sequence"/>
</dbReference>
<evidence type="ECO:0000313" key="4">
    <source>
        <dbReference type="Proteomes" id="UP001229081"/>
    </source>
</evidence>
<keyword evidence="2" id="KW-1133">Transmembrane helix</keyword>
<proteinExistence type="predicted"/>
<name>A0AAJ1S6W9_9MYCO</name>
<dbReference type="RefSeq" id="WP_306255475.1">
    <property type="nucleotide sequence ID" value="NZ_JAUFSA010000001.1"/>
</dbReference>
<comment type="caution">
    <text evidence="3">The sequence shown here is derived from an EMBL/GenBank/DDBJ whole genome shotgun (WGS) entry which is preliminary data.</text>
</comment>
<feature type="transmembrane region" description="Helical" evidence="2">
    <location>
        <begin position="61"/>
        <end position="82"/>
    </location>
</feature>
<keyword evidence="2" id="KW-0472">Membrane</keyword>
<gene>
    <name evidence="3" type="ORF">QXL92_26105</name>
</gene>
<feature type="transmembrane region" description="Helical" evidence="2">
    <location>
        <begin position="94"/>
        <end position="127"/>
    </location>
</feature>
<sequence length="133" mass="13695">MTESAHKPQSPCPTTEKPPPQYPGVTPRVPRPKNGLGTAALVIAVIAWAVDLTVFPLGKAWPIFGGAIVGVVAVVVGGAALRRARRGEAGGSRFAIVGIVMGFAALMAGIALGVLAMIGFALFTWLYALMEGN</sequence>
<evidence type="ECO:0000256" key="2">
    <source>
        <dbReference type="SAM" id="Phobius"/>
    </source>
</evidence>
<dbReference type="AlphaFoldDB" id="A0AAJ1S6W9"/>
<feature type="region of interest" description="Disordered" evidence="1">
    <location>
        <begin position="1"/>
        <end position="31"/>
    </location>
</feature>
<accession>A0AAJ1S6W9</accession>
<feature type="transmembrane region" description="Helical" evidence="2">
    <location>
        <begin position="36"/>
        <end position="55"/>
    </location>
</feature>